<reference evidence="2 3" key="1">
    <citation type="journal article" date="2023" name="Hortic Res">
        <title>The complete reference genome for grapevine (Vitis vinifera L.) genetics and breeding.</title>
        <authorList>
            <person name="Shi X."/>
            <person name="Cao S."/>
            <person name="Wang X."/>
            <person name="Huang S."/>
            <person name="Wang Y."/>
            <person name="Liu Z."/>
            <person name="Liu W."/>
            <person name="Leng X."/>
            <person name="Peng Y."/>
            <person name="Wang N."/>
            <person name="Wang Y."/>
            <person name="Ma Z."/>
            <person name="Xu X."/>
            <person name="Zhang F."/>
            <person name="Xue H."/>
            <person name="Zhong H."/>
            <person name="Wang Y."/>
            <person name="Zhang K."/>
            <person name="Velt A."/>
            <person name="Avia K."/>
            <person name="Holtgrawe D."/>
            <person name="Grimplet J."/>
            <person name="Matus J.T."/>
            <person name="Ware D."/>
            <person name="Wu X."/>
            <person name="Wang H."/>
            <person name="Liu C."/>
            <person name="Fang Y."/>
            <person name="Rustenholz C."/>
            <person name="Cheng Z."/>
            <person name="Xiao H."/>
            <person name="Zhou Y."/>
        </authorList>
    </citation>
    <scope>NUCLEOTIDE SEQUENCE [LARGE SCALE GENOMIC DNA]</scope>
    <source>
        <strain evidence="3">cv. Pinot noir / PN40024</strain>
        <tissue evidence="2">Leaf</tissue>
    </source>
</reference>
<gene>
    <name evidence="2" type="ORF">VitviT2T_012868</name>
</gene>
<dbReference type="Pfam" id="PF03018">
    <property type="entry name" value="Dirigent"/>
    <property type="match status" value="1"/>
</dbReference>
<evidence type="ECO:0000313" key="3">
    <source>
        <dbReference type="Proteomes" id="UP001227230"/>
    </source>
</evidence>
<dbReference type="Proteomes" id="UP001227230">
    <property type="component" value="Chromosome 8"/>
</dbReference>
<evidence type="ECO:0000256" key="1">
    <source>
        <dbReference type="RuleBase" id="RU363099"/>
    </source>
</evidence>
<accession>A0ABY9CH38</accession>
<keyword evidence="1" id="KW-0052">Apoplast</keyword>
<comment type="similarity">
    <text evidence="1">Belongs to the plant dirigent protein family.</text>
</comment>
<comment type="subcellular location">
    <subcellularLocation>
        <location evidence="1">Secreted</location>
        <location evidence="1">Extracellular space</location>
        <location evidence="1">Apoplast</location>
    </subcellularLocation>
</comment>
<proteinExistence type="inferred from homology"/>
<keyword evidence="1" id="KW-0964">Secreted</keyword>
<dbReference type="PANTHER" id="PTHR21495">
    <property type="entry name" value="NUCLEOPORIN-RELATED"/>
    <property type="match status" value="1"/>
</dbReference>
<organism evidence="2 3">
    <name type="scientific">Vitis vinifera</name>
    <name type="common">Grape</name>
    <dbReference type="NCBI Taxonomy" id="29760"/>
    <lineage>
        <taxon>Eukaryota</taxon>
        <taxon>Viridiplantae</taxon>
        <taxon>Streptophyta</taxon>
        <taxon>Embryophyta</taxon>
        <taxon>Tracheophyta</taxon>
        <taxon>Spermatophyta</taxon>
        <taxon>Magnoliopsida</taxon>
        <taxon>eudicotyledons</taxon>
        <taxon>Gunneridae</taxon>
        <taxon>Pentapetalae</taxon>
        <taxon>rosids</taxon>
        <taxon>Vitales</taxon>
        <taxon>Vitaceae</taxon>
        <taxon>Viteae</taxon>
        <taxon>Vitis</taxon>
    </lineage>
</organism>
<dbReference type="InterPro" id="IPR004265">
    <property type="entry name" value="Dirigent"/>
</dbReference>
<protein>
    <recommendedName>
        <fullName evidence="1">Dirigent protein</fullName>
    </recommendedName>
</protein>
<keyword evidence="3" id="KW-1185">Reference proteome</keyword>
<name>A0ABY9CH38_VITVI</name>
<comment type="subunit">
    <text evidence="1">Homodimer.</text>
</comment>
<sequence>MAKTLTSPSSSSPLPQPPSILLPIVTGPNPTTVRVGEAAVTNKSATLFGFVAVLDDSLTAGPELSSKLVGRAQEMYASASQKELGLLMVMNFAFREGQYNGVLSAFWDETPSSRRYERCRSSAGVGFSDMLVGMLRRGLTALIPNQEAQS</sequence>
<evidence type="ECO:0000313" key="2">
    <source>
        <dbReference type="EMBL" id="WJZ93970.1"/>
    </source>
</evidence>
<comment type="function">
    <text evidence="1">Dirigent proteins impart stereoselectivity on the phenoxy radical-coupling reaction, yielding optically active lignans from two molecules of coniferyl alcohol in the biosynthesis of lignans, flavonolignans, and alkaloids and thus plays a central role in plant secondary metabolism.</text>
</comment>
<dbReference type="EMBL" id="CP126655">
    <property type="protein sequence ID" value="WJZ93970.1"/>
    <property type="molecule type" value="Genomic_DNA"/>
</dbReference>